<dbReference type="EMBL" id="JAAAMI010000001">
    <property type="protein sequence ID" value="NDV42587.1"/>
    <property type="molecule type" value="Genomic_DNA"/>
</dbReference>
<organism evidence="1 2">
    <name type="scientific">Flagellimonas sediminis</name>
    <dbReference type="NCBI Taxonomy" id="2696468"/>
    <lineage>
        <taxon>Bacteria</taxon>
        <taxon>Pseudomonadati</taxon>
        <taxon>Bacteroidota</taxon>
        <taxon>Flavobacteriia</taxon>
        <taxon>Flavobacteriales</taxon>
        <taxon>Flavobacteriaceae</taxon>
        <taxon>Flagellimonas</taxon>
    </lineage>
</organism>
<comment type="caution">
    <text evidence="1">The sequence shown here is derived from an EMBL/GenBank/DDBJ whole genome shotgun (WGS) entry which is preliminary data.</text>
</comment>
<protein>
    <recommendedName>
        <fullName evidence="3">DUF4172 domain-containing protein</fullName>
    </recommendedName>
</protein>
<accession>A0A6I5KQ13</accession>
<dbReference type="AlphaFoldDB" id="A0A6I5KQ13"/>
<reference evidence="1 2" key="1">
    <citation type="submission" date="2020-01" db="EMBL/GenBank/DDBJ databases">
        <title>Muricauda sediminis sp.nov. 40Bstr401.</title>
        <authorList>
            <person name="Xue Z."/>
            <person name="Zhu S."/>
            <person name="Ren N."/>
            <person name="Chen T."/>
            <person name="Chen X."/>
            <person name="Chen J."/>
            <person name="Yang J."/>
        </authorList>
    </citation>
    <scope>NUCLEOTIDE SEQUENCE [LARGE SCALE GENOMIC DNA]</scope>
    <source>
        <strain evidence="1 2">40Bstr401</strain>
    </source>
</reference>
<keyword evidence="2" id="KW-1185">Reference proteome</keyword>
<feature type="non-terminal residue" evidence="1">
    <location>
        <position position="1"/>
    </location>
</feature>
<evidence type="ECO:0000313" key="1">
    <source>
        <dbReference type="EMBL" id="NDV42587.1"/>
    </source>
</evidence>
<dbReference type="Gene3D" id="1.10.10.10">
    <property type="entry name" value="Winged helix-like DNA-binding domain superfamily/Winged helix DNA-binding domain"/>
    <property type="match status" value="1"/>
</dbReference>
<dbReference type="Proteomes" id="UP000468707">
    <property type="component" value="Unassembled WGS sequence"/>
</dbReference>
<sequence length="150" mass="17361">LFTDRSNLKVVHFGPARVGHFRPASYGHFNPARVVYYVRRFQLYFGETILAAQQHTIKTIDFLIQKARFFDQYSRLMNERQLKVVQRMFKAGYKGFKGGLSADNYIRIAQTSASTATRDLKDLVNKSILVKSGELKSTRYSLNLKFKNEV</sequence>
<name>A0A6I5KQ13_9FLAO</name>
<proteinExistence type="predicted"/>
<gene>
    <name evidence="1" type="ORF">GTK07_04545</name>
</gene>
<evidence type="ECO:0008006" key="3">
    <source>
        <dbReference type="Google" id="ProtNLM"/>
    </source>
</evidence>
<dbReference type="InterPro" id="IPR036388">
    <property type="entry name" value="WH-like_DNA-bd_sf"/>
</dbReference>
<evidence type="ECO:0000313" key="2">
    <source>
        <dbReference type="Proteomes" id="UP000468707"/>
    </source>
</evidence>